<evidence type="ECO:0000256" key="3">
    <source>
        <dbReference type="ARBA" id="ARBA00022679"/>
    </source>
</evidence>
<dbReference type="EC" id="2.7.11.1" evidence="1"/>
<dbReference type="PROSITE" id="PS50011">
    <property type="entry name" value="PROTEIN_KINASE_DOM"/>
    <property type="match status" value="1"/>
</dbReference>
<reference evidence="10" key="1">
    <citation type="journal article" date="2019" name="Int. J. Syst. Evol. Microbiol.">
        <title>The Global Catalogue of Microorganisms (GCM) 10K type strain sequencing project: providing services to taxonomists for standard genome sequencing and annotation.</title>
        <authorList>
            <consortium name="The Broad Institute Genomics Platform"/>
            <consortium name="The Broad Institute Genome Sequencing Center for Infectious Disease"/>
            <person name="Wu L."/>
            <person name="Ma J."/>
        </authorList>
    </citation>
    <scope>NUCLEOTIDE SEQUENCE [LARGE SCALE GENOMIC DNA]</scope>
    <source>
        <strain evidence="10">JCM 3369</strain>
    </source>
</reference>
<keyword evidence="6" id="KW-0067">ATP-binding</keyword>
<keyword evidence="5 9" id="KW-0418">Kinase</keyword>
<name>A0ABV9D7W3_9MICO</name>
<dbReference type="Gene3D" id="1.10.510.10">
    <property type="entry name" value="Transferase(Phosphotransferase) domain 1"/>
    <property type="match status" value="1"/>
</dbReference>
<evidence type="ECO:0000256" key="1">
    <source>
        <dbReference type="ARBA" id="ARBA00012513"/>
    </source>
</evidence>
<evidence type="ECO:0000256" key="7">
    <source>
        <dbReference type="SAM" id="MobiDB-lite"/>
    </source>
</evidence>
<evidence type="ECO:0000313" key="9">
    <source>
        <dbReference type="EMBL" id="MFC4554815.1"/>
    </source>
</evidence>
<organism evidence="9 10">
    <name type="scientific">Georgenia faecalis</name>
    <dbReference type="NCBI Taxonomy" id="2483799"/>
    <lineage>
        <taxon>Bacteria</taxon>
        <taxon>Bacillati</taxon>
        <taxon>Actinomycetota</taxon>
        <taxon>Actinomycetes</taxon>
        <taxon>Micrococcales</taxon>
        <taxon>Bogoriellaceae</taxon>
        <taxon>Georgenia</taxon>
    </lineage>
</organism>
<keyword evidence="3 9" id="KW-0808">Transferase</keyword>
<dbReference type="InterPro" id="IPR008271">
    <property type="entry name" value="Ser/Thr_kinase_AS"/>
</dbReference>
<dbReference type="InterPro" id="IPR000719">
    <property type="entry name" value="Prot_kinase_dom"/>
</dbReference>
<comment type="caution">
    <text evidence="9">The sequence shown here is derived from an EMBL/GenBank/DDBJ whole genome shotgun (WGS) entry which is preliminary data.</text>
</comment>
<dbReference type="PROSITE" id="PS00108">
    <property type="entry name" value="PROTEIN_KINASE_ST"/>
    <property type="match status" value="1"/>
</dbReference>
<keyword evidence="2" id="KW-0723">Serine/threonine-protein kinase</keyword>
<feature type="region of interest" description="Disordered" evidence="7">
    <location>
        <begin position="270"/>
        <end position="299"/>
    </location>
</feature>
<gene>
    <name evidence="9" type="ORF">ACFO3F_06105</name>
</gene>
<dbReference type="GO" id="GO:0004674">
    <property type="term" value="F:protein serine/threonine kinase activity"/>
    <property type="evidence" value="ECO:0007669"/>
    <property type="project" value="UniProtKB-EC"/>
</dbReference>
<protein>
    <recommendedName>
        <fullName evidence="1">non-specific serine/threonine protein kinase</fullName>
        <ecNumber evidence="1">2.7.11.1</ecNumber>
    </recommendedName>
</protein>
<sequence>MRPQAGLLLMGRYQLRSRIALGGMGEVWRAWDVDAERAVAAKVLRPELAGQEAFLARLRAEARNSAGLHHPNIAALLDYGEQDGSGFLVMELVDGEPMTALLERRGTLPAAELLPVLAQVARGLHAAHAAGVVHRDVKPSNILLPPGGPVKITDFGISLAAGQPALTAAGMVMGTAQYLSPEQATGRPATPLSDLYALGIVAYEALAGRRPFTGRTEVEIAVQHVDAPVPPLPDDVPAPVRDVVARLLAKHPALRPPSGEALARELDRLARPSHAPSCSVPSAASAPRPGTVRRRRDRTRRAMGAVGVGLATTIGAMAPGTVPSTPGIGTLALPEDSGAAGARETDRMTARDS</sequence>
<dbReference type="Gene3D" id="3.30.200.20">
    <property type="entry name" value="Phosphorylase Kinase, domain 1"/>
    <property type="match status" value="1"/>
</dbReference>
<evidence type="ECO:0000256" key="5">
    <source>
        <dbReference type="ARBA" id="ARBA00022777"/>
    </source>
</evidence>
<dbReference type="PANTHER" id="PTHR43289">
    <property type="entry name" value="MITOGEN-ACTIVATED PROTEIN KINASE KINASE KINASE 20-RELATED"/>
    <property type="match status" value="1"/>
</dbReference>
<dbReference type="Proteomes" id="UP001595955">
    <property type="component" value="Unassembled WGS sequence"/>
</dbReference>
<feature type="domain" description="Protein kinase" evidence="8">
    <location>
        <begin position="13"/>
        <end position="269"/>
    </location>
</feature>
<keyword evidence="4" id="KW-0547">Nucleotide-binding</keyword>
<feature type="compositionally biased region" description="Basic and acidic residues" evidence="7">
    <location>
        <begin position="343"/>
        <end position="353"/>
    </location>
</feature>
<evidence type="ECO:0000256" key="2">
    <source>
        <dbReference type="ARBA" id="ARBA00022527"/>
    </source>
</evidence>
<dbReference type="SUPFAM" id="SSF56112">
    <property type="entry name" value="Protein kinase-like (PK-like)"/>
    <property type="match status" value="1"/>
</dbReference>
<dbReference type="Pfam" id="PF00069">
    <property type="entry name" value="Pkinase"/>
    <property type="match status" value="1"/>
</dbReference>
<feature type="compositionally biased region" description="Low complexity" evidence="7">
    <location>
        <begin position="272"/>
        <end position="290"/>
    </location>
</feature>
<dbReference type="SMART" id="SM00220">
    <property type="entry name" value="S_TKc"/>
    <property type="match status" value="1"/>
</dbReference>
<feature type="region of interest" description="Disordered" evidence="7">
    <location>
        <begin position="317"/>
        <end position="353"/>
    </location>
</feature>
<dbReference type="PANTHER" id="PTHR43289:SF6">
    <property type="entry name" value="SERINE_THREONINE-PROTEIN KINASE NEKL-3"/>
    <property type="match status" value="1"/>
</dbReference>
<dbReference type="CDD" id="cd14014">
    <property type="entry name" value="STKc_PknB_like"/>
    <property type="match status" value="1"/>
</dbReference>
<proteinExistence type="predicted"/>
<evidence type="ECO:0000256" key="4">
    <source>
        <dbReference type="ARBA" id="ARBA00022741"/>
    </source>
</evidence>
<keyword evidence="10" id="KW-1185">Reference proteome</keyword>
<evidence type="ECO:0000313" key="10">
    <source>
        <dbReference type="Proteomes" id="UP001595955"/>
    </source>
</evidence>
<dbReference type="InterPro" id="IPR011009">
    <property type="entry name" value="Kinase-like_dom_sf"/>
</dbReference>
<dbReference type="EMBL" id="JBHSGF010000003">
    <property type="protein sequence ID" value="MFC4554815.1"/>
    <property type="molecule type" value="Genomic_DNA"/>
</dbReference>
<evidence type="ECO:0000256" key="6">
    <source>
        <dbReference type="ARBA" id="ARBA00022840"/>
    </source>
</evidence>
<evidence type="ECO:0000259" key="8">
    <source>
        <dbReference type="PROSITE" id="PS50011"/>
    </source>
</evidence>
<dbReference type="RefSeq" id="WP_122822818.1">
    <property type="nucleotide sequence ID" value="NZ_CP033325.1"/>
</dbReference>
<accession>A0ABV9D7W3</accession>